<evidence type="ECO:0000259" key="1">
    <source>
        <dbReference type="PROSITE" id="PS51186"/>
    </source>
</evidence>
<organism evidence="2 3">
    <name type="scientific">Youngiibacter fragilis 232.1</name>
    <dbReference type="NCBI Taxonomy" id="994573"/>
    <lineage>
        <taxon>Bacteria</taxon>
        <taxon>Bacillati</taxon>
        <taxon>Bacillota</taxon>
        <taxon>Clostridia</taxon>
        <taxon>Eubacteriales</taxon>
        <taxon>Clostridiaceae</taxon>
        <taxon>Youngiibacter</taxon>
    </lineage>
</organism>
<comment type="caution">
    <text evidence="2">The sequence shown here is derived from an EMBL/GenBank/DDBJ whole genome shotgun (WGS) entry which is preliminary data.</text>
</comment>
<feature type="domain" description="N-acetyltransferase" evidence="1">
    <location>
        <begin position="16"/>
        <end position="179"/>
    </location>
</feature>
<dbReference type="PROSITE" id="PS51186">
    <property type="entry name" value="GNAT"/>
    <property type="match status" value="1"/>
</dbReference>
<evidence type="ECO:0000313" key="2">
    <source>
        <dbReference type="EMBL" id="ETA81629.1"/>
    </source>
</evidence>
<accession>V7I8R1</accession>
<dbReference type="GO" id="GO:0016747">
    <property type="term" value="F:acyltransferase activity, transferring groups other than amino-acyl groups"/>
    <property type="evidence" value="ECO:0007669"/>
    <property type="project" value="InterPro"/>
</dbReference>
<dbReference type="RefSeq" id="WP_023387457.1">
    <property type="nucleotide sequence ID" value="NZ_AXUN02000086.1"/>
</dbReference>
<sequence length="184" mass="21325">MGSGLNYNDNAETKRLLLRQLERRDSLDMLILKSSIKTAEHTGNEAYTSIIQAETFIDYIISGQEAGRWLYYAIEAKEDQEFIGTITLWNFNEEKSVAEVGYEMIERFEGNGYMSEALSEVLRIGFEELNLKKIEAFTSKENIRSVRLLERHGFIKEKDVFDDITKMPTRFVIMSLTKEGRKSK</sequence>
<dbReference type="AlphaFoldDB" id="V7I8R1"/>
<dbReference type="PANTHER" id="PTHR43792">
    <property type="entry name" value="GNAT FAMILY, PUTATIVE (AFU_ORTHOLOGUE AFUA_3G00765)-RELATED-RELATED"/>
    <property type="match status" value="1"/>
</dbReference>
<dbReference type="eggNOG" id="COG1670">
    <property type="taxonomic scope" value="Bacteria"/>
</dbReference>
<proteinExistence type="predicted"/>
<dbReference type="InterPro" id="IPR051531">
    <property type="entry name" value="N-acetyltransferase"/>
</dbReference>
<dbReference type="Pfam" id="PF13302">
    <property type="entry name" value="Acetyltransf_3"/>
    <property type="match status" value="1"/>
</dbReference>
<name>V7I8R1_9CLOT</name>
<dbReference type="EMBL" id="AXUN02000086">
    <property type="protein sequence ID" value="ETA81629.1"/>
    <property type="molecule type" value="Genomic_DNA"/>
</dbReference>
<keyword evidence="3" id="KW-1185">Reference proteome</keyword>
<dbReference type="InterPro" id="IPR016181">
    <property type="entry name" value="Acyl_CoA_acyltransferase"/>
</dbReference>
<dbReference type="OrthoDB" id="9785602at2"/>
<evidence type="ECO:0000313" key="3">
    <source>
        <dbReference type="Proteomes" id="UP000017747"/>
    </source>
</evidence>
<protein>
    <recommendedName>
        <fullName evidence="1">N-acetyltransferase domain-containing protein</fullName>
    </recommendedName>
</protein>
<dbReference type="SUPFAM" id="SSF55729">
    <property type="entry name" value="Acyl-CoA N-acyltransferases (Nat)"/>
    <property type="match status" value="1"/>
</dbReference>
<dbReference type="Proteomes" id="UP000017747">
    <property type="component" value="Unassembled WGS sequence"/>
</dbReference>
<reference evidence="2 3" key="1">
    <citation type="journal article" date="2014" name="Genome Announc.">
        <title>Genome Sequence of Youngiibacter fragilis, the Type Strain of the Genus Youngiibacter.</title>
        <authorList>
            <person name="Wawrik C.B."/>
            <person name="Callaghan A.V."/>
            <person name="Stamps B.W."/>
            <person name="Wawrik B."/>
        </authorList>
    </citation>
    <scope>NUCLEOTIDE SEQUENCE [LARGE SCALE GENOMIC DNA]</scope>
    <source>
        <strain evidence="2 3">232.1</strain>
    </source>
</reference>
<dbReference type="Gene3D" id="3.40.630.30">
    <property type="match status" value="1"/>
</dbReference>
<dbReference type="STRING" id="994573.T472_0205415"/>
<dbReference type="InterPro" id="IPR000182">
    <property type="entry name" value="GNAT_dom"/>
</dbReference>
<gene>
    <name evidence="2" type="ORF">T472_0205415</name>
</gene>
<dbReference type="PATRIC" id="fig|994573.3.peg.1009"/>